<evidence type="ECO:0000313" key="1">
    <source>
        <dbReference type="EMBL" id="PBK83384.1"/>
    </source>
</evidence>
<name>A0A2H3CPS2_ARMGA</name>
<evidence type="ECO:0000313" key="2">
    <source>
        <dbReference type="Proteomes" id="UP000217790"/>
    </source>
</evidence>
<dbReference type="STRING" id="47427.A0A2H3CPS2"/>
<keyword evidence="2" id="KW-1185">Reference proteome</keyword>
<dbReference type="OrthoDB" id="3090307at2759"/>
<organism evidence="1 2">
    <name type="scientific">Armillaria gallica</name>
    <name type="common">Bulbous honey fungus</name>
    <name type="synonym">Armillaria bulbosa</name>
    <dbReference type="NCBI Taxonomy" id="47427"/>
    <lineage>
        <taxon>Eukaryota</taxon>
        <taxon>Fungi</taxon>
        <taxon>Dikarya</taxon>
        <taxon>Basidiomycota</taxon>
        <taxon>Agaricomycotina</taxon>
        <taxon>Agaricomycetes</taxon>
        <taxon>Agaricomycetidae</taxon>
        <taxon>Agaricales</taxon>
        <taxon>Marasmiineae</taxon>
        <taxon>Physalacriaceae</taxon>
        <taxon>Armillaria</taxon>
    </lineage>
</organism>
<dbReference type="EMBL" id="KZ293707">
    <property type="protein sequence ID" value="PBK83384.1"/>
    <property type="molecule type" value="Genomic_DNA"/>
</dbReference>
<sequence>MFYSVPTQEKRTSRWRRCADLSRLCATYRGPDLPWNEWFGPRYRLESNMEDNGSLEQVWINTLEHLKNAPSVGMHDVPRESLLEHLGFGKESDTQDKVDERLSQHTRFVYNCKNRTRRRPHQTTSWGL</sequence>
<reference evidence="2" key="1">
    <citation type="journal article" date="2017" name="Nat. Ecol. Evol.">
        <title>Genome expansion and lineage-specific genetic innovations in the forest pathogenic fungi Armillaria.</title>
        <authorList>
            <person name="Sipos G."/>
            <person name="Prasanna A.N."/>
            <person name="Walter M.C."/>
            <person name="O'Connor E."/>
            <person name="Balint B."/>
            <person name="Krizsan K."/>
            <person name="Kiss B."/>
            <person name="Hess J."/>
            <person name="Varga T."/>
            <person name="Slot J."/>
            <person name="Riley R."/>
            <person name="Boka B."/>
            <person name="Rigling D."/>
            <person name="Barry K."/>
            <person name="Lee J."/>
            <person name="Mihaltcheva S."/>
            <person name="LaButti K."/>
            <person name="Lipzen A."/>
            <person name="Waldron R."/>
            <person name="Moloney N.M."/>
            <person name="Sperisen C."/>
            <person name="Kredics L."/>
            <person name="Vagvoelgyi C."/>
            <person name="Patrignani A."/>
            <person name="Fitzpatrick D."/>
            <person name="Nagy I."/>
            <person name="Doyle S."/>
            <person name="Anderson J.B."/>
            <person name="Grigoriev I.V."/>
            <person name="Gueldener U."/>
            <person name="Muensterkoetter M."/>
            <person name="Nagy L.G."/>
        </authorList>
    </citation>
    <scope>NUCLEOTIDE SEQUENCE [LARGE SCALE GENOMIC DNA]</scope>
    <source>
        <strain evidence="2">Ar21-2</strain>
    </source>
</reference>
<gene>
    <name evidence="1" type="ORF">ARMGADRAFT_1089506</name>
</gene>
<accession>A0A2H3CPS2</accession>
<dbReference type="InParanoid" id="A0A2H3CPS2"/>
<dbReference type="Proteomes" id="UP000217790">
    <property type="component" value="Unassembled WGS sequence"/>
</dbReference>
<protein>
    <submittedName>
        <fullName evidence="1">Uncharacterized protein</fullName>
    </submittedName>
</protein>
<proteinExistence type="predicted"/>
<dbReference type="AlphaFoldDB" id="A0A2H3CPS2"/>